<dbReference type="RefSeq" id="XP_003083017.2">
    <property type="nucleotide sequence ID" value="XM_003082969.2"/>
</dbReference>
<feature type="region of interest" description="Disordered" evidence="1">
    <location>
        <begin position="1"/>
        <end position="20"/>
    </location>
</feature>
<sequence length="832" mass="94107">MTSEGSYSSASRRRNIPGTRTTRKRATAVIFAFAVCGWESLFVSHAEAKGVTETCGGGFGVRKVQRLGRDGLEILVHGERAPMTARVNERECATMRAANASASVCIVLSDVESARRAMKLVMTLSEKGGRDHVQVWASTLPPRLICDKTNNERETLRALETFIAAGASGGTSEVAVRQILDVFTIGDREHEEGDDVKFFVLDGMDRAVTHNSPGELIDPPRSGSVDVIELSSNAAEEIDRRRNELYRIKCCAGVGRLRFLLEINSDACTVRSPNMDVSRHLRRSSHRCVAKALEYPYADDITLEFSQSERETFETYRSFYKGSYEEMLSSKREFPLSLRFDAGPRMKATARFRGVSSFRDCKRRKSLAVELHGGSVRLMPGSLSDKFLLISLCIDDRYVKTHLVLSMARKLGLFPHQFRYVRLRVHTRGTREFEHLGLYLLMDDPRASLERQHNSLSIVVRRRSDPDRRTSDPDAVPDVKTFGDGRSEVAEIAARVKYERVVLASELCDSDACYDDLNELMDVDLYLRFIALMTLVQNGDYVDELFLYSSNDLTHRFKIHAWDPDDSFETCHHGGIDAIGSFDWLYCSEGAIDRVLLRSNDMVVRYLEQFNYVVRNGITELELREIVDYQEREIRRLLVNDVDARGLEELRKMQPSIDTASEAIDSIVGSLRYYENLVNFRRRALLRDRDVYAVWDPASSTEWTKLNSTCIPIDVQARSYSKVDQEILLRLNHTGSFALNVSFDPTVVFENSTYIATQEEFVLEAWSLSVETPSCIEGVVSDGFIVISSVCDNQVTGSVIYSVHHRFYHSFANINSPRSMTVQTMRGCGVSI</sequence>
<evidence type="ECO:0000313" key="3">
    <source>
        <dbReference type="Proteomes" id="UP000009170"/>
    </source>
</evidence>
<dbReference type="InterPro" id="IPR014867">
    <property type="entry name" value="Spore_coat_CotH_CotH2/3/7"/>
</dbReference>
<organism evidence="2 3">
    <name type="scientific">Ostreococcus tauri</name>
    <name type="common">Marine green alga</name>
    <dbReference type="NCBI Taxonomy" id="70448"/>
    <lineage>
        <taxon>Eukaryota</taxon>
        <taxon>Viridiplantae</taxon>
        <taxon>Chlorophyta</taxon>
        <taxon>Mamiellophyceae</taxon>
        <taxon>Mamiellales</taxon>
        <taxon>Bathycoccaceae</taxon>
        <taxon>Ostreococcus</taxon>
    </lineage>
</organism>
<proteinExistence type="predicted"/>
<comment type="caution">
    <text evidence="2">The sequence shown here is derived from an EMBL/GenBank/DDBJ whole genome shotgun (WGS) entry which is preliminary data.</text>
</comment>
<dbReference type="KEGG" id="ota:OT_ostta14g01910"/>
<dbReference type="EMBL" id="CAID01000014">
    <property type="protein sequence ID" value="CEG02107.1"/>
    <property type="molecule type" value="Genomic_DNA"/>
</dbReference>
<accession>A0A096PBS5</accession>
<feature type="compositionally biased region" description="Basic residues" evidence="1">
    <location>
        <begin position="11"/>
        <end position="20"/>
    </location>
</feature>
<dbReference type="OrthoDB" id="498059at2759"/>
<evidence type="ECO:0000256" key="1">
    <source>
        <dbReference type="SAM" id="MobiDB-lite"/>
    </source>
</evidence>
<evidence type="ECO:0000313" key="2">
    <source>
        <dbReference type="EMBL" id="CEG02107.1"/>
    </source>
</evidence>
<protein>
    <submittedName>
        <fullName evidence="2">Spore coat protein CotH</fullName>
    </submittedName>
</protein>
<dbReference type="AlphaFoldDB" id="A0A096PBS5"/>
<gene>
    <name evidence="2" type="ORF">OT_ostta14g01910</name>
</gene>
<keyword evidence="3" id="KW-1185">Reference proteome</keyword>
<dbReference type="InParanoid" id="A0A096PBS5"/>
<dbReference type="Proteomes" id="UP000009170">
    <property type="component" value="Unassembled WGS sequence"/>
</dbReference>
<reference evidence="3" key="1">
    <citation type="journal article" date="2006" name="Proc. Natl. Acad. Sci. U.S.A.">
        <title>Genome analysis of the smallest free-living eukaryote Ostreococcus tauri unveils many unique features.</title>
        <authorList>
            <person name="Derelle E."/>
            <person name="Ferraz C."/>
            <person name="Rombauts S."/>
            <person name="Rouze P."/>
            <person name="Worden A.Z."/>
            <person name="Robbens S."/>
            <person name="Partensky F."/>
            <person name="Degroeve S."/>
            <person name="Echeynie S."/>
            <person name="Cooke R."/>
            <person name="Saeys Y."/>
            <person name="Wuyts J."/>
            <person name="Jabbari K."/>
            <person name="Bowler C."/>
            <person name="Panaud O."/>
            <person name="Piegu B."/>
            <person name="Ball S.G."/>
            <person name="Ral J.-P."/>
            <person name="Bouget F.-Y."/>
            <person name="Piganeau G."/>
            <person name="De Baets B."/>
            <person name="Picard A."/>
            <person name="Delseny M."/>
            <person name="Demaille J."/>
            <person name="Van de Peer Y."/>
            <person name="Moreau H."/>
        </authorList>
    </citation>
    <scope>NUCLEOTIDE SEQUENCE [LARGE SCALE GENOMIC DNA]</scope>
    <source>
        <strain evidence="3">OTTH 0595 / CCAP 157/2 / RCC745</strain>
    </source>
</reference>
<dbReference type="GeneID" id="9837668"/>
<name>A0A096PBS5_OSTTA</name>
<dbReference type="Pfam" id="PF08757">
    <property type="entry name" value="CotH"/>
    <property type="match status" value="1"/>
</dbReference>
<reference evidence="2 3" key="2">
    <citation type="journal article" date="2014" name="BMC Genomics">
        <title>An improved genome of the model marine alga Ostreococcus tauri unfolds by assessing Illumina de novo assemblies.</title>
        <authorList>
            <person name="Blanc-Mathieu R."/>
            <person name="Verhelst B."/>
            <person name="Derelle E."/>
            <person name="Rombauts S."/>
            <person name="Bouget F.Y."/>
            <person name="Carre I."/>
            <person name="Chateau A."/>
            <person name="Eyre-Walker A."/>
            <person name="Grimsley N."/>
            <person name="Moreau H."/>
            <person name="Piegu B."/>
            <person name="Rivals E."/>
            <person name="Schackwitz W."/>
            <person name="Van de Peer Y."/>
            <person name="Piganeau G."/>
        </authorList>
    </citation>
    <scope>NUCLEOTIDE SEQUENCE [LARGE SCALE GENOMIC DNA]</scope>
    <source>
        <strain evidence="3">OTTH 0595 / CCAP 157/2 / RCC745</strain>
    </source>
</reference>
<feature type="compositionally biased region" description="Polar residues" evidence="1">
    <location>
        <begin position="1"/>
        <end position="10"/>
    </location>
</feature>